<evidence type="ECO:0000256" key="1">
    <source>
        <dbReference type="ARBA" id="ARBA00009005"/>
    </source>
</evidence>
<dbReference type="Proteomes" id="UP000076761">
    <property type="component" value="Unassembled WGS sequence"/>
</dbReference>
<proteinExistence type="inferred from homology"/>
<comment type="similarity">
    <text evidence="1">Belongs to the peptidase C14B family.</text>
</comment>
<evidence type="ECO:0000256" key="2">
    <source>
        <dbReference type="SAM" id="MobiDB-lite"/>
    </source>
</evidence>
<dbReference type="Gene3D" id="3.40.50.12660">
    <property type="match status" value="2"/>
</dbReference>
<dbReference type="InParanoid" id="A0A165S8A3"/>
<dbReference type="InterPro" id="IPR050452">
    <property type="entry name" value="Metacaspase"/>
</dbReference>
<dbReference type="PANTHER" id="PTHR48104:SF30">
    <property type="entry name" value="METACASPASE-1"/>
    <property type="match status" value="1"/>
</dbReference>
<protein>
    <recommendedName>
        <fullName evidence="3">Peptidase C14 caspase domain-containing protein</fullName>
    </recommendedName>
</protein>
<reference evidence="4 5" key="1">
    <citation type="journal article" date="2016" name="Mol. Biol. Evol.">
        <title>Comparative Genomics of Early-Diverging Mushroom-Forming Fungi Provides Insights into the Origins of Lignocellulose Decay Capabilities.</title>
        <authorList>
            <person name="Nagy L.G."/>
            <person name="Riley R."/>
            <person name="Tritt A."/>
            <person name="Adam C."/>
            <person name="Daum C."/>
            <person name="Floudas D."/>
            <person name="Sun H."/>
            <person name="Yadav J.S."/>
            <person name="Pangilinan J."/>
            <person name="Larsson K.H."/>
            <person name="Matsuura K."/>
            <person name="Barry K."/>
            <person name="Labutti K."/>
            <person name="Kuo R."/>
            <person name="Ohm R.A."/>
            <person name="Bhattacharya S.S."/>
            <person name="Shirouzu T."/>
            <person name="Yoshinaga Y."/>
            <person name="Martin F.M."/>
            <person name="Grigoriev I.V."/>
            <person name="Hibbett D.S."/>
        </authorList>
    </citation>
    <scope>NUCLEOTIDE SEQUENCE [LARGE SCALE GENOMIC DNA]</scope>
    <source>
        <strain evidence="4 5">HHB14362 ss-1</strain>
    </source>
</reference>
<sequence>MTSRRMLSQHEHMDLVVSKRRRQKALLIGVGYGDWEQGEEALQVHSDVQRVYDLLCDYGLRAEDIVVMNDSNHVDPALVPNELNIDIQMDRLMNDIGDDDLVFFYFAGHGDQSPEISEGEEDLHGEHVLTCNWEKLRDVDLRKHLVDGLPLGANLLAVFDCCHSGSILNLEHHRCNKAWDWKTLGSKNRRQTGLLRHAVRRYTATLKRSQTAFPSTSRPTPLSSGASQFVSERIQHRRIGTKMLTRTRTLTVDTRLATTYILDENELEMQMSPDPIRYTCDGDCPESSEPATAVCISACMDSSRTHEGPEGGFLTDAFVRVLREDPNPTYRNLIRGICTRYHKSIKLLLEDEDFEKEDEYPPPGYSVPQLSSNRRLNMDRRLNLGIGRRT</sequence>
<dbReference type="GO" id="GO:0005737">
    <property type="term" value="C:cytoplasm"/>
    <property type="evidence" value="ECO:0007669"/>
    <property type="project" value="TreeGrafter"/>
</dbReference>
<dbReference type="InterPro" id="IPR011600">
    <property type="entry name" value="Pept_C14_caspase"/>
</dbReference>
<dbReference type="Pfam" id="PF00656">
    <property type="entry name" value="Peptidase_C14"/>
    <property type="match status" value="1"/>
</dbReference>
<dbReference type="OrthoDB" id="3223806at2759"/>
<dbReference type="GO" id="GO:0006508">
    <property type="term" value="P:proteolysis"/>
    <property type="evidence" value="ECO:0007669"/>
    <property type="project" value="InterPro"/>
</dbReference>
<gene>
    <name evidence="4" type="ORF">NEOLEDRAFT_1134444</name>
</gene>
<keyword evidence="5" id="KW-1185">Reference proteome</keyword>
<evidence type="ECO:0000313" key="4">
    <source>
        <dbReference type="EMBL" id="KZT24797.1"/>
    </source>
</evidence>
<dbReference type="EMBL" id="KV425575">
    <property type="protein sequence ID" value="KZT24797.1"/>
    <property type="molecule type" value="Genomic_DNA"/>
</dbReference>
<name>A0A165S8A3_9AGAM</name>
<dbReference type="PANTHER" id="PTHR48104">
    <property type="entry name" value="METACASPASE-4"/>
    <property type="match status" value="1"/>
</dbReference>
<organism evidence="4 5">
    <name type="scientific">Neolentinus lepideus HHB14362 ss-1</name>
    <dbReference type="NCBI Taxonomy" id="1314782"/>
    <lineage>
        <taxon>Eukaryota</taxon>
        <taxon>Fungi</taxon>
        <taxon>Dikarya</taxon>
        <taxon>Basidiomycota</taxon>
        <taxon>Agaricomycotina</taxon>
        <taxon>Agaricomycetes</taxon>
        <taxon>Gloeophyllales</taxon>
        <taxon>Gloeophyllaceae</taxon>
        <taxon>Neolentinus</taxon>
    </lineage>
</organism>
<feature type="region of interest" description="Disordered" evidence="2">
    <location>
        <begin position="209"/>
        <end position="229"/>
    </location>
</feature>
<feature type="domain" description="Peptidase C14 caspase" evidence="3">
    <location>
        <begin position="22"/>
        <end position="335"/>
    </location>
</feature>
<evidence type="ECO:0000259" key="3">
    <source>
        <dbReference type="Pfam" id="PF00656"/>
    </source>
</evidence>
<dbReference type="GO" id="GO:0004197">
    <property type="term" value="F:cysteine-type endopeptidase activity"/>
    <property type="evidence" value="ECO:0007669"/>
    <property type="project" value="InterPro"/>
</dbReference>
<evidence type="ECO:0000313" key="5">
    <source>
        <dbReference type="Proteomes" id="UP000076761"/>
    </source>
</evidence>
<accession>A0A165S8A3</accession>
<dbReference type="AlphaFoldDB" id="A0A165S8A3"/>